<evidence type="ECO:0000256" key="1">
    <source>
        <dbReference type="SAM" id="Phobius"/>
    </source>
</evidence>
<protein>
    <submittedName>
        <fullName evidence="2">Uncharacterized protein</fullName>
    </submittedName>
</protein>
<dbReference type="AlphaFoldDB" id="A0A9Q0MII2"/>
<dbReference type="Proteomes" id="UP001142055">
    <property type="component" value="Chromosome 1"/>
</dbReference>
<dbReference type="EMBL" id="JAPWDV010000001">
    <property type="protein sequence ID" value="KAJ6225047.1"/>
    <property type="molecule type" value="Genomic_DNA"/>
</dbReference>
<comment type="caution">
    <text evidence="2">The sequence shown here is derived from an EMBL/GenBank/DDBJ whole genome shotgun (WGS) entry which is preliminary data.</text>
</comment>
<keyword evidence="3" id="KW-1185">Reference proteome</keyword>
<gene>
    <name evidence="2" type="ORF">RDWZM_003592</name>
</gene>
<keyword evidence="1" id="KW-0812">Transmembrane</keyword>
<evidence type="ECO:0000313" key="2">
    <source>
        <dbReference type="EMBL" id="KAJ6225047.1"/>
    </source>
</evidence>
<keyword evidence="1" id="KW-0472">Membrane</keyword>
<sequence length="118" mass="13691">MGYAIAHTYTHTNITDIQQMSTDCGSHCSLMVLAVEFVVVVVVYYGQQQRHQNRRILYSCTYIGIHLRTHPSKHKRANVLLRLRAGENIFMARHEARRANEPTKRYELTMTLGTDQQE</sequence>
<name>A0A9Q0MII2_BLOTA</name>
<accession>A0A9Q0MII2</accession>
<keyword evidence="1" id="KW-1133">Transmembrane helix</keyword>
<reference evidence="2" key="1">
    <citation type="submission" date="2022-12" db="EMBL/GenBank/DDBJ databases">
        <title>Genome assemblies of Blomia tropicalis.</title>
        <authorList>
            <person name="Cui Y."/>
        </authorList>
    </citation>
    <scope>NUCLEOTIDE SEQUENCE</scope>
    <source>
        <tissue evidence="2">Adult mites</tissue>
    </source>
</reference>
<feature type="transmembrane region" description="Helical" evidence="1">
    <location>
        <begin position="29"/>
        <end position="46"/>
    </location>
</feature>
<evidence type="ECO:0000313" key="3">
    <source>
        <dbReference type="Proteomes" id="UP001142055"/>
    </source>
</evidence>
<organism evidence="2 3">
    <name type="scientific">Blomia tropicalis</name>
    <name type="common">Mite</name>
    <dbReference type="NCBI Taxonomy" id="40697"/>
    <lineage>
        <taxon>Eukaryota</taxon>
        <taxon>Metazoa</taxon>
        <taxon>Ecdysozoa</taxon>
        <taxon>Arthropoda</taxon>
        <taxon>Chelicerata</taxon>
        <taxon>Arachnida</taxon>
        <taxon>Acari</taxon>
        <taxon>Acariformes</taxon>
        <taxon>Sarcoptiformes</taxon>
        <taxon>Astigmata</taxon>
        <taxon>Glycyphagoidea</taxon>
        <taxon>Echimyopodidae</taxon>
        <taxon>Blomia</taxon>
    </lineage>
</organism>
<proteinExistence type="predicted"/>